<evidence type="ECO:0000313" key="1">
    <source>
        <dbReference type="EMBL" id="GAA1573322.1"/>
    </source>
</evidence>
<comment type="caution">
    <text evidence="1">The sequence shown here is derived from an EMBL/GenBank/DDBJ whole genome shotgun (WGS) entry which is preliminary data.</text>
</comment>
<dbReference type="Proteomes" id="UP001500393">
    <property type="component" value="Unassembled WGS sequence"/>
</dbReference>
<dbReference type="InterPro" id="IPR011008">
    <property type="entry name" value="Dimeric_a/b-barrel"/>
</dbReference>
<keyword evidence="1" id="KW-0503">Monooxygenase</keyword>
<keyword evidence="2" id="KW-1185">Reference proteome</keyword>
<dbReference type="GO" id="GO:0004497">
    <property type="term" value="F:monooxygenase activity"/>
    <property type="evidence" value="ECO:0007669"/>
    <property type="project" value="UniProtKB-KW"/>
</dbReference>
<dbReference type="EMBL" id="BAAAOS010000018">
    <property type="protein sequence ID" value="GAA1573322.1"/>
    <property type="molecule type" value="Genomic_DNA"/>
</dbReference>
<organism evidence="1 2">
    <name type="scientific">Kribbella sancticallisti</name>
    <dbReference type="NCBI Taxonomy" id="460087"/>
    <lineage>
        <taxon>Bacteria</taxon>
        <taxon>Bacillati</taxon>
        <taxon>Actinomycetota</taxon>
        <taxon>Actinomycetes</taxon>
        <taxon>Propionibacteriales</taxon>
        <taxon>Kribbellaceae</taxon>
        <taxon>Kribbella</taxon>
    </lineage>
</organism>
<dbReference type="SUPFAM" id="SSF54909">
    <property type="entry name" value="Dimeric alpha+beta barrel"/>
    <property type="match status" value="1"/>
</dbReference>
<dbReference type="Gene3D" id="3.30.70.100">
    <property type="match status" value="1"/>
</dbReference>
<protein>
    <submittedName>
        <fullName evidence="1">Antibiotic biosynthesis monooxygenase</fullName>
    </submittedName>
</protein>
<sequence>MIARMWRGLVPTEKVAEYVEIVERTGMSGYRRTPGNEGAQLLTRDLGDGRTEIITLSWWTDLDHIRAFAGEDIEKAKYYPEDDDYLLERDSTVKHFEVAPPAP</sequence>
<proteinExistence type="predicted"/>
<name>A0ABP4P5A9_9ACTN</name>
<reference evidence="2" key="1">
    <citation type="journal article" date="2019" name="Int. J. Syst. Evol. Microbiol.">
        <title>The Global Catalogue of Microorganisms (GCM) 10K type strain sequencing project: providing services to taxonomists for standard genome sequencing and annotation.</title>
        <authorList>
            <consortium name="The Broad Institute Genomics Platform"/>
            <consortium name="The Broad Institute Genome Sequencing Center for Infectious Disease"/>
            <person name="Wu L."/>
            <person name="Ma J."/>
        </authorList>
    </citation>
    <scope>NUCLEOTIDE SEQUENCE [LARGE SCALE GENOMIC DNA]</scope>
    <source>
        <strain evidence="2">JCM 14969</strain>
    </source>
</reference>
<accession>A0ABP4P5A9</accession>
<gene>
    <name evidence="1" type="ORF">GCM10009789_28550</name>
</gene>
<keyword evidence="1" id="KW-0560">Oxidoreductase</keyword>
<evidence type="ECO:0000313" key="2">
    <source>
        <dbReference type="Proteomes" id="UP001500393"/>
    </source>
</evidence>
<dbReference type="RefSeq" id="WP_344213789.1">
    <property type="nucleotide sequence ID" value="NZ_BAAAOS010000018.1"/>
</dbReference>